<evidence type="ECO:0000313" key="3">
    <source>
        <dbReference type="EMBL" id="MPM86459.1"/>
    </source>
</evidence>
<dbReference type="GO" id="GO:0008982">
    <property type="term" value="F:protein-N(PI)-phosphohistidine-sugar phosphotransferase activity"/>
    <property type="evidence" value="ECO:0007669"/>
    <property type="project" value="InterPro"/>
</dbReference>
<evidence type="ECO:0000256" key="1">
    <source>
        <dbReference type="ARBA" id="ARBA00022679"/>
    </source>
</evidence>
<gene>
    <name evidence="3" type="primary">gatB_27</name>
    <name evidence="3" type="ORF">SDC9_133548</name>
</gene>
<dbReference type="Gene3D" id="3.40.50.2300">
    <property type="match status" value="1"/>
</dbReference>
<dbReference type="GO" id="GO:0009401">
    <property type="term" value="P:phosphoenolpyruvate-dependent sugar phosphotransferase system"/>
    <property type="evidence" value="ECO:0007669"/>
    <property type="project" value="InterPro"/>
</dbReference>
<dbReference type="EMBL" id="VSSQ01034488">
    <property type="protein sequence ID" value="MPM86459.1"/>
    <property type="molecule type" value="Genomic_DNA"/>
</dbReference>
<sequence length="92" mass="10177">MKTIIVACGSGIATSTILNAKLEELLKRHGIDHRLIQCSLNELDSYLSEADLIVSSMQIMRELPVPKLLGIAYLTGIGEEELNRKIIESLLK</sequence>
<keyword evidence="1 3" id="KW-0808">Transferase</keyword>
<dbReference type="InterPro" id="IPR003501">
    <property type="entry name" value="PTS_EIIB_2/3"/>
</dbReference>
<dbReference type="Pfam" id="PF02302">
    <property type="entry name" value="PTS_IIB"/>
    <property type="match status" value="1"/>
</dbReference>
<protein>
    <submittedName>
        <fullName evidence="3">PTS system galactitol-specific EIIB component</fullName>
        <ecNumber evidence="3">2.7.1.200</ecNumber>
    </submittedName>
</protein>
<organism evidence="3">
    <name type="scientific">bioreactor metagenome</name>
    <dbReference type="NCBI Taxonomy" id="1076179"/>
    <lineage>
        <taxon>unclassified sequences</taxon>
        <taxon>metagenomes</taxon>
        <taxon>ecological metagenomes</taxon>
    </lineage>
</organism>
<evidence type="ECO:0000259" key="2">
    <source>
        <dbReference type="PROSITE" id="PS51099"/>
    </source>
</evidence>
<dbReference type="InterPro" id="IPR013011">
    <property type="entry name" value="PTS_EIIB_2"/>
</dbReference>
<accession>A0A645DB72</accession>
<dbReference type="CDD" id="cd05566">
    <property type="entry name" value="PTS_IIB_galactitol"/>
    <property type="match status" value="1"/>
</dbReference>
<comment type="caution">
    <text evidence="3">The sequence shown here is derived from an EMBL/GenBank/DDBJ whole genome shotgun (WGS) entry which is preliminary data.</text>
</comment>
<dbReference type="AlphaFoldDB" id="A0A645DB72"/>
<reference evidence="3" key="1">
    <citation type="submission" date="2019-08" db="EMBL/GenBank/DDBJ databases">
        <authorList>
            <person name="Kucharzyk K."/>
            <person name="Murdoch R.W."/>
            <person name="Higgins S."/>
            <person name="Loffler F."/>
        </authorList>
    </citation>
    <scope>NUCLEOTIDE SEQUENCE</scope>
</reference>
<dbReference type="EC" id="2.7.1.200" evidence="3"/>
<dbReference type="SUPFAM" id="SSF52794">
    <property type="entry name" value="PTS system IIB component-like"/>
    <property type="match status" value="1"/>
</dbReference>
<feature type="domain" description="PTS EIIB type-2" evidence="2">
    <location>
        <begin position="1"/>
        <end position="92"/>
    </location>
</feature>
<dbReference type="PROSITE" id="PS51099">
    <property type="entry name" value="PTS_EIIB_TYPE_2"/>
    <property type="match status" value="1"/>
</dbReference>
<name>A0A645DB72_9ZZZZ</name>
<dbReference type="InterPro" id="IPR036095">
    <property type="entry name" value="PTS_EIIB-like_sf"/>
</dbReference>
<proteinExistence type="predicted"/>